<keyword evidence="4 7" id="KW-0560">Oxidoreductase</keyword>
<dbReference type="PROSITE" id="PS00086">
    <property type="entry name" value="CYTOCHROME_P450"/>
    <property type="match status" value="1"/>
</dbReference>
<organism evidence="8 9">
    <name type="scientific">Nonomuraea jabiensis</name>
    <dbReference type="NCBI Taxonomy" id="882448"/>
    <lineage>
        <taxon>Bacteria</taxon>
        <taxon>Bacillati</taxon>
        <taxon>Actinomycetota</taxon>
        <taxon>Actinomycetes</taxon>
        <taxon>Streptosporangiales</taxon>
        <taxon>Streptosporangiaceae</taxon>
        <taxon>Nonomuraea</taxon>
    </lineage>
</organism>
<keyword evidence="9" id="KW-1185">Reference proteome</keyword>
<keyword evidence="6 7" id="KW-0503">Monooxygenase</keyword>
<evidence type="ECO:0000256" key="2">
    <source>
        <dbReference type="ARBA" id="ARBA00022617"/>
    </source>
</evidence>
<comment type="caution">
    <text evidence="8">The sequence shown here is derived from an EMBL/GenBank/DDBJ whole genome shotgun (WGS) entry which is preliminary data.</text>
</comment>
<dbReference type="InterPro" id="IPR002397">
    <property type="entry name" value="Cyt_P450_B"/>
</dbReference>
<keyword evidence="3 7" id="KW-0479">Metal-binding</keyword>
<dbReference type="Proteomes" id="UP000579153">
    <property type="component" value="Unassembled WGS sequence"/>
</dbReference>
<dbReference type="CDD" id="cd11029">
    <property type="entry name" value="CYP107-like"/>
    <property type="match status" value="1"/>
</dbReference>
<evidence type="ECO:0000256" key="5">
    <source>
        <dbReference type="ARBA" id="ARBA00023004"/>
    </source>
</evidence>
<evidence type="ECO:0000256" key="7">
    <source>
        <dbReference type="RuleBase" id="RU000461"/>
    </source>
</evidence>
<dbReference type="GO" id="GO:0020037">
    <property type="term" value="F:heme binding"/>
    <property type="evidence" value="ECO:0007669"/>
    <property type="project" value="InterPro"/>
</dbReference>
<dbReference type="SUPFAM" id="SSF48264">
    <property type="entry name" value="Cytochrome P450"/>
    <property type="match status" value="1"/>
</dbReference>
<evidence type="ECO:0000256" key="3">
    <source>
        <dbReference type="ARBA" id="ARBA00022723"/>
    </source>
</evidence>
<dbReference type="RefSeq" id="WP_185067882.1">
    <property type="nucleotide sequence ID" value="NZ_JACHMB010000001.1"/>
</dbReference>
<protein>
    <submittedName>
        <fullName evidence="8">Cytochrome P450</fullName>
    </submittedName>
</protein>
<dbReference type="Gene3D" id="1.10.630.10">
    <property type="entry name" value="Cytochrome P450"/>
    <property type="match status" value="1"/>
</dbReference>
<proteinExistence type="inferred from homology"/>
<evidence type="ECO:0000256" key="4">
    <source>
        <dbReference type="ARBA" id="ARBA00023002"/>
    </source>
</evidence>
<dbReference type="PRINTS" id="PR00359">
    <property type="entry name" value="BP450"/>
</dbReference>
<evidence type="ECO:0000256" key="1">
    <source>
        <dbReference type="ARBA" id="ARBA00010617"/>
    </source>
</evidence>
<dbReference type="GO" id="GO:0016705">
    <property type="term" value="F:oxidoreductase activity, acting on paired donors, with incorporation or reduction of molecular oxygen"/>
    <property type="evidence" value="ECO:0007669"/>
    <property type="project" value="InterPro"/>
</dbReference>
<name>A0A7W9L7Z0_9ACTN</name>
<comment type="similarity">
    <text evidence="1 7">Belongs to the cytochrome P450 family.</text>
</comment>
<evidence type="ECO:0000256" key="6">
    <source>
        <dbReference type="ARBA" id="ARBA00023033"/>
    </source>
</evidence>
<accession>A0A7W9L7Z0</accession>
<keyword evidence="2 7" id="KW-0349">Heme</keyword>
<keyword evidence="5 7" id="KW-0408">Iron</keyword>
<evidence type="ECO:0000313" key="9">
    <source>
        <dbReference type="Proteomes" id="UP000579153"/>
    </source>
</evidence>
<dbReference type="Pfam" id="PF00067">
    <property type="entry name" value="p450"/>
    <property type="match status" value="1"/>
</dbReference>
<dbReference type="PANTHER" id="PTHR46696">
    <property type="entry name" value="P450, PUTATIVE (EUROFUNG)-RELATED"/>
    <property type="match status" value="1"/>
</dbReference>
<evidence type="ECO:0000313" key="8">
    <source>
        <dbReference type="EMBL" id="MBB5773997.1"/>
    </source>
</evidence>
<reference evidence="8 9" key="1">
    <citation type="submission" date="2020-08" db="EMBL/GenBank/DDBJ databases">
        <title>Sequencing the genomes of 1000 actinobacteria strains.</title>
        <authorList>
            <person name="Klenk H.-P."/>
        </authorList>
    </citation>
    <scope>NUCLEOTIDE SEQUENCE [LARGE SCALE GENOMIC DNA]</scope>
    <source>
        <strain evidence="8 9">DSM 45507</strain>
    </source>
</reference>
<dbReference type="GO" id="GO:0005506">
    <property type="term" value="F:iron ion binding"/>
    <property type="evidence" value="ECO:0007669"/>
    <property type="project" value="InterPro"/>
</dbReference>
<gene>
    <name evidence="8" type="ORF">HD596_000753</name>
</gene>
<dbReference type="GO" id="GO:0004497">
    <property type="term" value="F:monooxygenase activity"/>
    <property type="evidence" value="ECO:0007669"/>
    <property type="project" value="UniProtKB-KW"/>
</dbReference>
<dbReference type="InterPro" id="IPR036396">
    <property type="entry name" value="Cyt_P450_sf"/>
</dbReference>
<dbReference type="FunFam" id="1.10.630.10:FF:000018">
    <property type="entry name" value="Cytochrome P450 monooxygenase"/>
    <property type="match status" value="1"/>
</dbReference>
<sequence>MSKVQPVSVSPFSAVLDGERDAIYAELMSRGPAHPVATMAGVNGWLITGHEEARALLSDPRLVKGGWRNGPYADKLPEDLARGLYSHMLNLNGADHIRLRKLVTTVFTRRRVERLTPRIQEMTDELLSAFDGAESVDLMSALAYPLPIGVISELLGVPEGSREDFRRWTAQIIAPGICTYEEYEDVLHAMLAFARDLVASKRSAPRDDLLSALIAARDGEERLSEDELTSMIFLLVIAGHETTVNLIGNGVYALLRNPDQLALLRDDPALLEPAIEELLRYDGPVQTTLSYVAAEPIEVGDVTINAGKSVVVALQAANRDPVHFPEADQLDLTRLGAVHTAFGHGVHYCVGAPLARVEARIAIDALLDRFPGLRLDADPRTLTRNASMIMNGLSALPVRLR</sequence>
<dbReference type="AlphaFoldDB" id="A0A7W9L7Z0"/>
<dbReference type="EMBL" id="JACHMB010000001">
    <property type="protein sequence ID" value="MBB5773997.1"/>
    <property type="molecule type" value="Genomic_DNA"/>
</dbReference>
<dbReference type="InterPro" id="IPR017972">
    <property type="entry name" value="Cyt_P450_CS"/>
</dbReference>
<dbReference type="InterPro" id="IPR001128">
    <property type="entry name" value="Cyt_P450"/>
</dbReference>
<dbReference type="PANTHER" id="PTHR46696:SF1">
    <property type="entry name" value="CYTOCHROME P450 YJIB-RELATED"/>
    <property type="match status" value="1"/>
</dbReference>